<feature type="region of interest" description="Disordered" evidence="1">
    <location>
        <begin position="1"/>
        <end position="62"/>
    </location>
</feature>
<dbReference type="InterPro" id="IPR053029">
    <property type="entry name" value="RNA_pol_I-specific_init_factor"/>
</dbReference>
<accession>A0ABR1Y524</accession>
<dbReference type="Proteomes" id="UP001456524">
    <property type="component" value="Unassembled WGS sequence"/>
</dbReference>
<comment type="caution">
    <text evidence="2">The sequence shown here is derived from an EMBL/GenBank/DDBJ whole genome shotgun (WGS) entry which is preliminary data.</text>
</comment>
<dbReference type="InterPro" id="IPR007224">
    <property type="entry name" value="TIF_Rrn11"/>
</dbReference>
<sequence>MAHYFAQPIKPTQSLRARRHAPPRKRQRLDDDDSDDDSDNQDSDKGRDPSPESSTRATPAISTLSAADARQFRTAGHDPDFQLPLDPFPHAPTNVTAPKLLSSEIQQKLANLKPPLFAPGLSQSARITEDFTQRTTSFRQHHLGVLTTVMHHCLLKGDYQRAGRAWGLILRGESSNTTLDIRNHARWAIGAEVLLRANRVDDDDSNKSVESPRHEIFSEQGFQAARDYYERIIVQYPFQQSAPHVTNALTFYPAMFSLWIYQVSQEASLAKEELENEDLDLSDHDSEIESRSEDGFARQSRKREAKLAAIRVNELRKAQEIASRLDELMTSPPYDKNVELLQLRGMTAVWISDLLKDGLAGDDDENASNHDVSLPGQGMKHDDSVRQEQVAIAKTMFTRVKSNGGHLKEAAEQFLAEADN</sequence>
<feature type="compositionally biased region" description="Acidic residues" evidence="1">
    <location>
        <begin position="30"/>
        <end position="41"/>
    </location>
</feature>
<proteinExistence type="predicted"/>
<evidence type="ECO:0000313" key="3">
    <source>
        <dbReference type="Proteomes" id="UP001456524"/>
    </source>
</evidence>
<feature type="compositionally biased region" description="Basic residues" evidence="1">
    <location>
        <begin position="16"/>
        <end position="27"/>
    </location>
</feature>
<dbReference type="PANTHER" id="PTHR28244:SF1">
    <property type="entry name" value="RNA POLYMERASE I-SPECIFIC TRANSCRIPTION INITIATION FACTOR RRN11"/>
    <property type="match status" value="1"/>
</dbReference>
<reference evidence="2 3" key="1">
    <citation type="journal article" date="2022" name="G3 (Bethesda)">
        <title>Enemy or ally: a genomic approach to elucidate the lifestyle of Phyllosticta citrichinaensis.</title>
        <authorList>
            <person name="Buijs V.A."/>
            <person name="Groenewald J.Z."/>
            <person name="Haridas S."/>
            <person name="LaButti K.M."/>
            <person name="Lipzen A."/>
            <person name="Martin F.M."/>
            <person name="Barry K."/>
            <person name="Grigoriev I.V."/>
            <person name="Crous P.W."/>
            <person name="Seidl M.F."/>
        </authorList>
    </citation>
    <scope>NUCLEOTIDE SEQUENCE [LARGE SCALE GENOMIC DNA]</scope>
    <source>
        <strain evidence="2 3">CBS 129764</strain>
    </source>
</reference>
<dbReference type="EMBL" id="JBBWUH010000002">
    <property type="protein sequence ID" value="KAK8176029.1"/>
    <property type="molecule type" value="Genomic_DNA"/>
</dbReference>
<evidence type="ECO:0000256" key="1">
    <source>
        <dbReference type="SAM" id="MobiDB-lite"/>
    </source>
</evidence>
<organism evidence="2 3">
    <name type="scientific">Phyllosticta citrichinensis</name>
    <dbReference type="NCBI Taxonomy" id="1130410"/>
    <lineage>
        <taxon>Eukaryota</taxon>
        <taxon>Fungi</taxon>
        <taxon>Dikarya</taxon>
        <taxon>Ascomycota</taxon>
        <taxon>Pezizomycotina</taxon>
        <taxon>Dothideomycetes</taxon>
        <taxon>Dothideomycetes incertae sedis</taxon>
        <taxon>Botryosphaeriales</taxon>
        <taxon>Phyllostictaceae</taxon>
        <taxon>Phyllosticta</taxon>
    </lineage>
</organism>
<keyword evidence="3" id="KW-1185">Reference proteome</keyword>
<feature type="compositionally biased region" description="Basic and acidic residues" evidence="1">
    <location>
        <begin position="281"/>
        <end position="296"/>
    </location>
</feature>
<protein>
    <submittedName>
        <fullName evidence="2">Uncharacterized protein</fullName>
    </submittedName>
</protein>
<name>A0ABR1Y524_9PEZI</name>
<dbReference type="PANTHER" id="PTHR28244">
    <property type="entry name" value="RNA POLYMERASE I-SPECIFIC TRANSCRIPTION INITIATION FACTOR RRN11"/>
    <property type="match status" value="1"/>
</dbReference>
<feature type="region of interest" description="Disordered" evidence="1">
    <location>
        <begin position="278"/>
        <end position="297"/>
    </location>
</feature>
<feature type="compositionally biased region" description="Polar residues" evidence="1">
    <location>
        <begin position="51"/>
        <end position="62"/>
    </location>
</feature>
<dbReference type="Pfam" id="PF04090">
    <property type="entry name" value="Rrn11"/>
    <property type="match status" value="1"/>
</dbReference>
<gene>
    <name evidence="2" type="ORF">IWX90DRAFT_379482</name>
</gene>
<evidence type="ECO:0000313" key="2">
    <source>
        <dbReference type="EMBL" id="KAK8176029.1"/>
    </source>
</evidence>
<feature type="region of interest" description="Disordered" evidence="1">
    <location>
        <begin position="362"/>
        <end position="385"/>
    </location>
</feature>